<evidence type="ECO:0000313" key="1">
    <source>
        <dbReference type="EMBL" id="KAK7937502.1"/>
    </source>
</evidence>
<gene>
    <name evidence="1" type="ORF">PG986_014370</name>
</gene>
<dbReference type="Proteomes" id="UP001391051">
    <property type="component" value="Unassembled WGS sequence"/>
</dbReference>
<protein>
    <submittedName>
        <fullName evidence="1">Uncharacterized protein</fullName>
    </submittedName>
</protein>
<dbReference type="EMBL" id="JAQQWE010000010">
    <property type="protein sequence ID" value="KAK7937502.1"/>
    <property type="molecule type" value="Genomic_DNA"/>
</dbReference>
<comment type="caution">
    <text evidence="1">The sequence shown here is derived from an EMBL/GenBank/DDBJ whole genome shotgun (WGS) entry which is preliminary data.</text>
</comment>
<dbReference type="GeneID" id="92083654"/>
<name>A0ABR1PST1_9PEZI</name>
<keyword evidence="2" id="KW-1185">Reference proteome</keyword>
<sequence length="157" mass="18307">MSFFDYTSEFYGGGYELSYPSPGGWEGFNRDNLCVLQEHSQFNNGLTDRALDLIRRDMPYFLSDDPEFIYRTQPPYHHQSFYKPGLKPPETEQDKKNAEENKVVSLETYDQHGCCLEDIFDSTNKNCNFHGNILVYDEEDDIDVIKEMNKPGSFQET</sequence>
<reference evidence="1 2" key="1">
    <citation type="submission" date="2023-01" db="EMBL/GenBank/DDBJ databases">
        <title>Analysis of 21 Apiospora genomes using comparative genomics revels a genus with tremendous synthesis potential of carbohydrate active enzymes and secondary metabolites.</title>
        <authorList>
            <person name="Sorensen T."/>
        </authorList>
    </citation>
    <scope>NUCLEOTIDE SEQUENCE [LARGE SCALE GENOMIC DNA]</scope>
    <source>
        <strain evidence="1 2">CBS 24483</strain>
    </source>
</reference>
<evidence type="ECO:0000313" key="2">
    <source>
        <dbReference type="Proteomes" id="UP001391051"/>
    </source>
</evidence>
<dbReference type="RefSeq" id="XP_066692830.1">
    <property type="nucleotide sequence ID" value="XM_066850592.1"/>
</dbReference>
<proteinExistence type="predicted"/>
<accession>A0ABR1PST1</accession>
<organism evidence="1 2">
    <name type="scientific">Apiospora aurea</name>
    <dbReference type="NCBI Taxonomy" id="335848"/>
    <lineage>
        <taxon>Eukaryota</taxon>
        <taxon>Fungi</taxon>
        <taxon>Dikarya</taxon>
        <taxon>Ascomycota</taxon>
        <taxon>Pezizomycotina</taxon>
        <taxon>Sordariomycetes</taxon>
        <taxon>Xylariomycetidae</taxon>
        <taxon>Amphisphaeriales</taxon>
        <taxon>Apiosporaceae</taxon>
        <taxon>Apiospora</taxon>
    </lineage>
</organism>